<dbReference type="InterPro" id="IPR029063">
    <property type="entry name" value="SAM-dependent_MTases_sf"/>
</dbReference>
<dbReference type="PATRIC" id="fig|1423781.4.peg.400"/>
<dbReference type="Proteomes" id="UP000052012">
    <property type="component" value="Unassembled WGS sequence"/>
</dbReference>
<dbReference type="Pfam" id="PF06962">
    <property type="entry name" value="rRNA_methylase"/>
    <property type="match status" value="1"/>
</dbReference>
<dbReference type="SUPFAM" id="SSF53335">
    <property type="entry name" value="S-adenosyl-L-methionine-dependent methyltransferases"/>
    <property type="match status" value="1"/>
</dbReference>
<proteinExistence type="predicted"/>
<gene>
    <name evidence="1" type="ORF">FD06_GL000389</name>
</gene>
<evidence type="ECO:0000313" key="2">
    <source>
        <dbReference type="Proteomes" id="UP000052012"/>
    </source>
</evidence>
<dbReference type="OrthoDB" id="9792989at2"/>
<keyword evidence="2" id="KW-1185">Reference proteome</keyword>
<name>A0A0R2AL87_9LACO</name>
<accession>A0A0R2AL87</accession>
<dbReference type="InterPro" id="IPR010719">
    <property type="entry name" value="MnmM_MeTrfase"/>
</dbReference>
<dbReference type="EMBL" id="AYYQ01000034">
    <property type="protein sequence ID" value="KRM67937.1"/>
    <property type="molecule type" value="Genomic_DNA"/>
</dbReference>
<evidence type="ECO:0000313" key="1">
    <source>
        <dbReference type="EMBL" id="KRM67937.1"/>
    </source>
</evidence>
<comment type="caution">
    <text evidence="1">The sequence shown here is derived from an EMBL/GenBank/DDBJ whole genome shotgun (WGS) entry which is preliminary data.</text>
</comment>
<dbReference type="PANTHER" id="PTHR35276:SF1">
    <property type="entry name" value="TRNA (MNM(5)S(2)U34)-METHYLTRANSFERASE, CHLOROPLASTIC"/>
    <property type="match status" value="1"/>
</dbReference>
<dbReference type="RefSeq" id="WP_056966610.1">
    <property type="nucleotide sequence ID" value="NZ_AYYQ01000034.1"/>
</dbReference>
<protein>
    <recommendedName>
        <fullName evidence="3">rRNA methylase</fullName>
    </recommendedName>
</protein>
<evidence type="ECO:0008006" key="3">
    <source>
        <dbReference type="Google" id="ProtNLM"/>
    </source>
</evidence>
<dbReference type="Gene3D" id="3.40.50.150">
    <property type="entry name" value="Vaccinia Virus protein VP39"/>
    <property type="match status" value="1"/>
</dbReference>
<organism evidence="1 2">
    <name type="scientific">Apilactobacillus ozensis DSM 23829 = JCM 17196</name>
    <dbReference type="NCBI Taxonomy" id="1423781"/>
    <lineage>
        <taxon>Bacteria</taxon>
        <taxon>Bacillati</taxon>
        <taxon>Bacillota</taxon>
        <taxon>Bacilli</taxon>
        <taxon>Lactobacillales</taxon>
        <taxon>Lactobacillaceae</taxon>
        <taxon>Apilactobacillus</taxon>
    </lineage>
</organism>
<dbReference type="AlphaFoldDB" id="A0A0R2AL87"/>
<sequence>MKLQPSLYYSHTLINQTVVTGDYVIDATAGNGNDTSYLSSIVGSKGRVYSFDIQSAAINNTKKLLSERKQLDNVTLYNCGHENIGKLIKEKITCAIFNLGYLPGQDTNKNIITHSDTTLRAIKACLKLLKKNGLVIIVLYYGHPGGQQEKNDVINFASKLNQKFFTVLKYQFINQINEPPILIAIQKKKDEFI</sequence>
<dbReference type="STRING" id="1423781.FD06_GL000389"/>
<reference evidence="1 2" key="1">
    <citation type="journal article" date="2015" name="Genome Announc.">
        <title>Expanding the biotechnology potential of lactobacilli through comparative genomics of 213 strains and associated genera.</title>
        <authorList>
            <person name="Sun Z."/>
            <person name="Harris H.M."/>
            <person name="McCann A."/>
            <person name="Guo C."/>
            <person name="Argimon S."/>
            <person name="Zhang W."/>
            <person name="Yang X."/>
            <person name="Jeffery I.B."/>
            <person name="Cooney J.C."/>
            <person name="Kagawa T.F."/>
            <person name="Liu W."/>
            <person name="Song Y."/>
            <person name="Salvetti E."/>
            <person name="Wrobel A."/>
            <person name="Rasinkangas P."/>
            <person name="Parkhill J."/>
            <person name="Rea M.C."/>
            <person name="O'Sullivan O."/>
            <person name="Ritari J."/>
            <person name="Douillard F.P."/>
            <person name="Paul Ross R."/>
            <person name="Yang R."/>
            <person name="Briner A.E."/>
            <person name="Felis G.E."/>
            <person name="de Vos W.M."/>
            <person name="Barrangou R."/>
            <person name="Klaenhammer T.R."/>
            <person name="Caufield P.W."/>
            <person name="Cui Y."/>
            <person name="Zhang H."/>
            <person name="O'Toole P.W."/>
        </authorList>
    </citation>
    <scope>NUCLEOTIDE SEQUENCE [LARGE SCALE GENOMIC DNA]</scope>
    <source>
        <strain evidence="1 2">DSM 23829</strain>
    </source>
</reference>
<dbReference type="PANTHER" id="PTHR35276">
    <property type="entry name" value="S-ADENOSYL-L-METHIONINE-DEPENDENT METHYLTRANSFERASES SUPERFAMILY PROTEIN"/>
    <property type="match status" value="1"/>
</dbReference>